<evidence type="ECO:0000313" key="1">
    <source>
        <dbReference type="EMBL" id="GAA0658223.1"/>
    </source>
</evidence>
<sequence length="55" mass="6538">MLAVTKGTSGTIPMDRCHPKLDDSYNMARRWYQRFMRNGRLLYLYGVSLRPDTRQ</sequence>
<organism evidence="1 2">
    <name type="scientific">Sphingomonas insulae</name>
    <dbReference type="NCBI Taxonomy" id="424800"/>
    <lineage>
        <taxon>Bacteria</taxon>
        <taxon>Pseudomonadati</taxon>
        <taxon>Pseudomonadota</taxon>
        <taxon>Alphaproteobacteria</taxon>
        <taxon>Sphingomonadales</taxon>
        <taxon>Sphingomonadaceae</taxon>
        <taxon>Sphingomonas</taxon>
    </lineage>
</organism>
<name>A0ABN1HLN6_9SPHN</name>
<keyword evidence="2" id="KW-1185">Reference proteome</keyword>
<reference evidence="1 2" key="1">
    <citation type="journal article" date="2019" name="Int. J. Syst. Evol. Microbiol.">
        <title>The Global Catalogue of Microorganisms (GCM) 10K type strain sequencing project: providing services to taxonomists for standard genome sequencing and annotation.</title>
        <authorList>
            <consortium name="The Broad Institute Genomics Platform"/>
            <consortium name="The Broad Institute Genome Sequencing Center for Infectious Disease"/>
            <person name="Wu L."/>
            <person name="Ma J."/>
        </authorList>
    </citation>
    <scope>NUCLEOTIDE SEQUENCE [LARGE SCALE GENOMIC DNA]</scope>
    <source>
        <strain evidence="1 2">JCM 14603</strain>
    </source>
</reference>
<gene>
    <name evidence="1" type="ORF">GCM10009102_03080</name>
</gene>
<dbReference type="Proteomes" id="UP001500238">
    <property type="component" value="Unassembled WGS sequence"/>
</dbReference>
<proteinExistence type="predicted"/>
<accession>A0ABN1HLN6</accession>
<protein>
    <recommendedName>
        <fullName evidence="3">Transposase</fullName>
    </recommendedName>
</protein>
<evidence type="ECO:0000313" key="2">
    <source>
        <dbReference type="Proteomes" id="UP001500238"/>
    </source>
</evidence>
<evidence type="ECO:0008006" key="3">
    <source>
        <dbReference type="Google" id="ProtNLM"/>
    </source>
</evidence>
<dbReference type="EMBL" id="BAAAES010000001">
    <property type="protein sequence ID" value="GAA0658223.1"/>
    <property type="molecule type" value="Genomic_DNA"/>
</dbReference>
<comment type="caution">
    <text evidence="1">The sequence shown here is derived from an EMBL/GenBank/DDBJ whole genome shotgun (WGS) entry which is preliminary data.</text>
</comment>